<dbReference type="AlphaFoldDB" id="A0AAV8XY75"/>
<evidence type="ECO:0000313" key="8">
    <source>
        <dbReference type="Proteomes" id="UP001162156"/>
    </source>
</evidence>
<comment type="caution">
    <text evidence="7">The sequence shown here is derived from an EMBL/GenBank/DDBJ whole genome shotgun (WGS) entry which is preliminary data.</text>
</comment>
<dbReference type="InterPro" id="IPR040079">
    <property type="entry name" value="Glutathione_S-Trfase"/>
</dbReference>
<dbReference type="Gene3D" id="1.20.1050.10">
    <property type="match status" value="1"/>
</dbReference>
<dbReference type="FunFam" id="3.40.30.10:FF:000035">
    <property type="entry name" value="hematopoietic prostaglandin D synthase"/>
    <property type="match status" value="1"/>
</dbReference>
<organism evidence="7 8">
    <name type="scientific">Rhamnusium bicolor</name>
    <dbReference type="NCBI Taxonomy" id="1586634"/>
    <lineage>
        <taxon>Eukaryota</taxon>
        <taxon>Metazoa</taxon>
        <taxon>Ecdysozoa</taxon>
        <taxon>Arthropoda</taxon>
        <taxon>Hexapoda</taxon>
        <taxon>Insecta</taxon>
        <taxon>Pterygota</taxon>
        <taxon>Neoptera</taxon>
        <taxon>Endopterygota</taxon>
        <taxon>Coleoptera</taxon>
        <taxon>Polyphaga</taxon>
        <taxon>Cucujiformia</taxon>
        <taxon>Chrysomeloidea</taxon>
        <taxon>Cerambycidae</taxon>
        <taxon>Lepturinae</taxon>
        <taxon>Rhagiini</taxon>
        <taxon>Rhamnusium</taxon>
    </lineage>
</organism>
<gene>
    <name evidence="7" type="ORF">NQ314_009757</name>
</gene>
<name>A0AAV8XY75_9CUCU</name>
<evidence type="ECO:0000256" key="1">
    <source>
        <dbReference type="ARBA" id="ARBA00012452"/>
    </source>
</evidence>
<dbReference type="SUPFAM" id="SSF52833">
    <property type="entry name" value="Thioredoxin-like"/>
    <property type="match status" value="1"/>
</dbReference>
<proteinExistence type="inferred from homology"/>
<dbReference type="SFLD" id="SFLDS00019">
    <property type="entry name" value="Glutathione_Transferase_(cytos"/>
    <property type="match status" value="1"/>
</dbReference>
<dbReference type="EC" id="2.5.1.18" evidence="1"/>
<dbReference type="GO" id="GO:0006749">
    <property type="term" value="P:glutathione metabolic process"/>
    <property type="evidence" value="ECO:0007669"/>
    <property type="project" value="TreeGrafter"/>
</dbReference>
<dbReference type="InterPro" id="IPR036249">
    <property type="entry name" value="Thioredoxin-like_sf"/>
</dbReference>
<evidence type="ECO:0000256" key="4">
    <source>
        <dbReference type="ARBA" id="ARBA00047960"/>
    </source>
</evidence>
<dbReference type="PANTHER" id="PTHR11571:SF224">
    <property type="entry name" value="HEMATOPOIETIC PROSTAGLANDIN D SYNTHASE"/>
    <property type="match status" value="1"/>
</dbReference>
<comment type="catalytic activity">
    <reaction evidence="4">
        <text>RX + glutathione = an S-substituted glutathione + a halide anion + H(+)</text>
        <dbReference type="Rhea" id="RHEA:16437"/>
        <dbReference type="ChEBI" id="CHEBI:15378"/>
        <dbReference type="ChEBI" id="CHEBI:16042"/>
        <dbReference type="ChEBI" id="CHEBI:17792"/>
        <dbReference type="ChEBI" id="CHEBI:57925"/>
        <dbReference type="ChEBI" id="CHEBI:90779"/>
        <dbReference type="EC" id="2.5.1.18"/>
    </reaction>
</comment>
<dbReference type="EMBL" id="JANEYF010002681">
    <property type="protein sequence ID" value="KAJ8943388.1"/>
    <property type="molecule type" value="Genomic_DNA"/>
</dbReference>
<feature type="domain" description="GST N-terminal" evidence="5">
    <location>
        <begin position="1"/>
        <end position="78"/>
    </location>
</feature>
<dbReference type="Pfam" id="PF02798">
    <property type="entry name" value="GST_N"/>
    <property type="match status" value="1"/>
</dbReference>
<dbReference type="PROSITE" id="PS50404">
    <property type="entry name" value="GST_NTER"/>
    <property type="match status" value="1"/>
</dbReference>
<keyword evidence="2" id="KW-0808">Transferase</keyword>
<dbReference type="Gene3D" id="1.20.1050.130">
    <property type="match status" value="1"/>
</dbReference>
<keyword evidence="8" id="KW-1185">Reference proteome</keyword>
<dbReference type="Pfam" id="PF14497">
    <property type="entry name" value="GST_C_3"/>
    <property type="match status" value="1"/>
</dbReference>
<evidence type="ECO:0000256" key="2">
    <source>
        <dbReference type="ARBA" id="ARBA00022679"/>
    </source>
</evidence>
<dbReference type="PROSITE" id="PS50405">
    <property type="entry name" value="GST_CTER"/>
    <property type="match status" value="1"/>
</dbReference>
<dbReference type="InterPro" id="IPR036282">
    <property type="entry name" value="Glutathione-S-Trfase_C_sf"/>
</dbReference>
<dbReference type="Proteomes" id="UP001162156">
    <property type="component" value="Unassembled WGS sequence"/>
</dbReference>
<sequence>MTYKLTYFDTAGRGEAIRFILNYGEFDFEDNRVDQDDWKKLKPDTPFGKLPVLEYKGKVAHGSVPICRYLAKQCKLAGNNDLEDLEIDGVLTWADLLFASIMLQLIGQLEKDIFADYPSLEKNIRKVEELPKIKEWLIKRPITGLIPAIPRTT</sequence>
<protein>
    <recommendedName>
        <fullName evidence="1">glutathione transferase</fullName>
        <ecNumber evidence="1">2.5.1.18</ecNumber>
    </recommendedName>
</protein>
<evidence type="ECO:0000259" key="5">
    <source>
        <dbReference type="PROSITE" id="PS50404"/>
    </source>
</evidence>
<evidence type="ECO:0000313" key="7">
    <source>
        <dbReference type="EMBL" id="KAJ8943388.1"/>
    </source>
</evidence>
<dbReference type="InterPro" id="IPR004045">
    <property type="entry name" value="Glutathione_S-Trfase_N"/>
</dbReference>
<dbReference type="SUPFAM" id="SSF47616">
    <property type="entry name" value="GST C-terminal domain-like"/>
    <property type="match status" value="1"/>
</dbReference>
<dbReference type="InterPro" id="IPR050213">
    <property type="entry name" value="GST_superfamily"/>
</dbReference>
<accession>A0AAV8XY75</accession>
<dbReference type="InterPro" id="IPR004046">
    <property type="entry name" value="GST_C"/>
</dbReference>
<dbReference type="PANTHER" id="PTHR11571">
    <property type="entry name" value="GLUTATHIONE S-TRANSFERASE"/>
    <property type="match status" value="1"/>
</dbReference>
<dbReference type="GO" id="GO:0004364">
    <property type="term" value="F:glutathione transferase activity"/>
    <property type="evidence" value="ECO:0007669"/>
    <property type="project" value="UniProtKB-EC"/>
</dbReference>
<feature type="domain" description="GST C-terminal" evidence="6">
    <location>
        <begin position="1"/>
        <end position="145"/>
    </location>
</feature>
<evidence type="ECO:0000256" key="3">
    <source>
        <dbReference type="ARBA" id="ARBA00038317"/>
    </source>
</evidence>
<reference evidence="7" key="1">
    <citation type="journal article" date="2023" name="Insect Mol. Biol.">
        <title>Genome sequencing provides insights into the evolution of gene families encoding plant cell wall-degrading enzymes in longhorned beetles.</title>
        <authorList>
            <person name="Shin N.R."/>
            <person name="Okamura Y."/>
            <person name="Kirsch R."/>
            <person name="Pauchet Y."/>
        </authorList>
    </citation>
    <scope>NUCLEOTIDE SEQUENCE</scope>
    <source>
        <strain evidence="7">RBIC_L_NR</strain>
    </source>
</reference>
<evidence type="ECO:0000259" key="6">
    <source>
        <dbReference type="PROSITE" id="PS50405"/>
    </source>
</evidence>
<comment type="similarity">
    <text evidence="3">Belongs to the GST superfamily. Sigma family.</text>
</comment>
<dbReference type="CDD" id="cd03039">
    <property type="entry name" value="GST_N_Sigma_like"/>
    <property type="match status" value="1"/>
</dbReference>
<dbReference type="InterPro" id="IPR010987">
    <property type="entry name" value="Glutathione-S-Trfase_C-like"/>
</dbReference>
<dbReference type="GO" id="GO:0004602">
    <property type="term" value="F:glutathione peroxidase activity"/>
    <property type="evidence" value="ECO:0007669"/>
    <property type="project" value="UniProtKB-ARBA"/>
</dbReference>